<dbReference type="RefSeq" id="WP_310058191.1">
    <property type="nucleotide sequence ID" value="NZ_JAVDVY010000001.1"/>
</dbReference>
<dbReference type="SUPFAM" id="SSF82171">
    <property type="entry name" value="DPP6 N-terminal domain-like"/>
    <property type="match status" value="1"/>
</dbReference>
<gene>
    <name evidence="3" type="ORF">J2X06_000637</name>
</gene>
<dbReference type="NCBIfam" id="NF038032">
    <property type="entry name" value="CehA_McbA_metalo"/>
    <property type="match status" value="1"/>
</dbReference>
<dbReference type="SUPFAM" id="SSF89550">
    <property type="entry name" value="PHP domain-like"/>
    <property type="match status" value="1"/>
</dbReference>
<evidence type="ECO:0000313" key="4">
    <source>
        <dbReference type="Proteomes" id="UP001251524"/>
    </source>
</evidence>
<reference evidence="3 4" key="1">
    <citation type="submission" date="2023-07" db="EMBL/GenBank/DDBJ databases">
        <title>Sorghum-associated microbial communities from plants grown in Nebraska, USA.</title>
        <authorList>
            <person name="Schachtman D."/>
        </authorList>
    </citation>
    <scope>NUCLEOTIDE SEQUENCE [LARGE SCALE GENOMIC DNA]</scope>
    <source>
        <strain evidence="3 4">BE198</strain>
    </source>
</reference>
<dbReference type="Pfam" id="PF07676">
    <property type="entry name" value="PD40"/>
    <property type="match status" value="4"/>
</dbReference>
<sequence>MRSRQWVLAAALLGAVAGIAWADGREPVLKQVDLPHSYYWRELYLPQLTTGPSSAAFLPDGNALVYSMAGSLWRQRIGDDEAVELTHAAGAYDYQPDVARDGRSVVFTRYDGKAMELWRLDLASGRAQALTRDGAVNVEPKLSPDGKRITWVSTQGTGHFNLFVADISADGLRNARPLLGERKSTIDRYYYSVYDHAINPAWSPDGKSIVFVGNAEIAWGSGDLWQVALDRPAQPRKILSEETSWSARPDIAPDGKRVLFASYRGRQTHQLWLTTVSGAAPLPLTFGDDEKRNARWSPDGRRIAYIGNDAADGNTSLMVMDVLGGATQRVQAGKRRTLAPAARLVLDIVDGQGHRVPARISVTGSDGRAHAPATAWMHADDGFDRARLGSEAHYFHCAPPCAVEVPAGTTEVTVQHGFAHAIGQRRIDAKAGRDMPVRVDLHAQPLAREFGDWISADLHVHMNYGGHYRNTPQRLARQAQAEDLDVIEQLIVNKEERIPDIAHFGHSDEGLAPTRIDHAQEYHTSFWGHLGLLNLRDHYLTPDFTAYRHTAMASPYPHNGVIADLAHAQQGVVGYVHPFDTVPDPAKDPVLSHQLPADVAHGKVDYLEVVGFSDHKATASVWYRLLNLGFRLPAGAGTDAMANYASLRGPVGMNRVFLDTGGRRDDASLFSAIKAGRGFVSNGPMLGLLLDGQKPGATVAGGATGKHRYRIALRSPVAVDHLELVHNGDVVKRFDLSGDRHQLDKEGDIELAEGWLLLRAWNDAADPLLLDLYPYATTNPVWLGQGGAVAGSQEDAKYFVAWIDRVIEAADARDDYNDESEKRATLDYLRDARATYTRLAEGR</sequence>
<dbReference type="PANTHER" id="PTHR36842:SF1">
    <property type="entry name" value="PROTEIN TOLB"/>
    <property type="match status" value="1"/>
</dbReference>
<keyword evidence="4" id="KW-1185">Reference proteome</keyword>
<name>A0ABU1W787_9GAMM</name>
<feature type="signal peptide" evidence="2">
    <location>
        <begin position="1"/>
        <end position="22"/>
    </location>
</feature>
<evidence type="ECO:0000313" key="3">
    <source>
        <dbReference type="EMBL" id="MDR7133453.1"/>
    </source>
</evidence>
<comment type="similarity">
    <text evidence="1">Belongs to the TolB family.</text>
</comment>
<keyword evidence="2" id="KW-0732">Signal</keyword>
<feature type="chain" id="PRO_5046864824" evidence="2">
    <location>
        <begin position="23"/>
        <end position="843"/>
    </location>
</feature>
<evidence type="ECO:0000256" key="1">
    <source>
        <dbReference type="ARBA" id="ARBA00009820"/>
    </source>
</evidence>
<evidence type="ECO:0000256" key="2">
    <source>
        <dbReference type="SAM" id="SignalP"/>
    </source>
</evidence>
<protein>
    <submittedName>
        <fullName evidence="3">Tol biopolymer transport system component</fullName>
    </submittedName>
</protein>
<comment type="caution">
    <text evidence="3">The sequence shown here is derived from an EMBL/GenBank/DDBJ whole genome shotgun (WGS) entry which is preliminary data.</text>
</comment>
<dbReference type="PANTHER" id="PTHR36842">
    <property type="entry name" value="PROTEIN TOLB HOMOLOG"/>
    <property type="match status" value="1"/>
</dbReference>
<dbReference type="Gene3D" id="2.120.10.30">
    <property type="entry name" value="TolB, C-terminal domain"/>
    <property type="match status" value="2"/>
</dbReference>
<dbReference type="InterPro" id="IPR016195">
    <property type="entry name" value="Pol/histidinol_Pase-like"/>
</dbReference>
<accession>A0ABU1W787</accession>
<organism evidence="3 4">
    <name type="scientific">Lysobacter niastensis</name>
    <dbReference type="NCBI Taxonomy" id="380629"/>
    <lineage>
        <taxon>Bacteria</taxon>
        <taxon>Pseudomonadati</taxon>
        <taxon>Pseudomonadota</taxon>
        <taxon>Gammaproteobacteria</taxon>
        <taxon>Lysobacterales</taxon>
        <taxon>Lysobacteraceae</taxon>
        <taxon>Lysobacter</taxon>
    </lineage>
</organism>
<dbReference type="EMBL" id="JAVDVY010000001">
    <property type="protein sequence ID" value="MDR7133453.1"/>
    <property type="molecule type" value="Genomic_DNA"/>
</dbReference>
<proteinExistence type="inferred from homology"/>
<dbReference type="InterPro" id="IPR011042">
    <property type="entry name" value="6-blade_b-propeller_TolB-like"/>
</dbReference>
<dbReference type="InterPro" id="IPR011659">
    <property type="entry name" value="WD40"/>
</dbReference>
<dbReference type="Proteomes" id="UP001251524">
    <property type="component" value="Unassembled WGS sequence"/>
</dbReference>
<dbReference type="Gene3D" id="3.20.20.140">
    <property type="entry name" value="Metal-dependent hydrolases"/>
    <property type="match status" value="1"/>
</dbReference>